<dbReference type="PANTHER" id="PTHR11596">
    <property type="entry name" value="ALKALINE PHOSPHATASE"/>
    <property type="match status" value="1"/>
</dbReference>
<feature type="binding site" evidence="8">
    <location>
        <position position="259"/>
    </location>
    <ligand>
        <name>Mg(2+)</name>
        <dbReference type="ChEBI" id="CHEBI:18420"/>
    </ligand>
</feature>
<keyword evidence="11" id="KW-1185">Reference proteome</keyword>
<evidence type="ECO:0000256" key="8">
    <source>
        <dbReference type="PIRSR" id="PIRSR601952-2"/>
    </source>
</evidence>
<comment type="similarity">
    <text evidence="1 9">Belongs to the alkaline phosphatase family.</text>
</comment>
<dbReference type="InterPro" id="IPR018299">
    <property type="entry name" value="Alkaline_phosphatase_AS"/>
</dbReference>
<sequence>MEFQKTPLHRSGLFSSMMDQRCSEKKLKNVILLIGDGMGFSYTTGLRYFNNDSVKALMVPTIFDRHFVGTQSTYSLDPESNITDSAAAGTALATGYKTYNGAIGVNIHGQSVPTVLEYAKYRGKSTGLVGTSQINHATLAAFAAHNESREQYNKIADDYFDERLNGQLKIDVMLGGGKSYFCREDRHLAEEFMKNDYGYVTSLWELVANKNERVLGLFAPVELPKQIDRVPAVPSLAQMTKAAIQRLQQNPKGFFLLVEGSQIDWAGHENDIVGAMSEVKDFEAAYQEAVHFALDREDTLVIATADHSTGGMSIDRDDHYKWNPGVIKAVTATPRVIADRLHRTKDIGTLKNDISFSLDDEDLQLLRTTLEMTADDTHQALISIINHHSSTGWTTKGHTGEDVPVYACGLCSHLFSGKIENSDIANILFQIID</sequence>
<gene>
    <name evidence="10" type="ORF">SAMN05421736_108132</name>
</gene>
<dbReference type="Pfam" id="PF00245">
    <property type="entry name" value="Alk_phosphatase"/>
    <property type="match status" value="1"/>
</dbReference>
<feature type="binding site" evidence="8">
    <location>
        <position position="307"/>
    </location>
    <ligand>
        <name>Zn(2+)</name>
        <dbReference type="ChEBI" id="CHEBI:29105"/>
        <label>2</label>
    </ligand>
</feature>
<dbReference type="InterPro" id="IPR017850">
    <property type="entry name" value="Alkaline_phosphatase_core_sf"/>
</dbReference>
<feature type="binding site" evidence="8">
    <location>
        <position position="398"/>
    </location>
    <ligand>
        <name>Zn(2+)</name>
        <dbReference type="ChEBI" id="CHEBI:29105"/>
        <label>2</label>
    </ligand>
</feature>
<dbReference type="SUPFAM" id="SSF53649">
    <property type="entry name" value="Alkaline phosphatase-like"/>
    <property type="match status" value="1"/>
</dbReference>
<feature type="binding site" evidence="8">
    <location>
        <position position="136"/>
    </location>
    <ligand>
        <name>Mg(2+)</name>
        <dbReference type="ChEBI" id="CHEBI:18420"/>
    </ligand>
</feature>
<comment type="cofactor">
    <cofactor evidence="8">
        <name>Mg(2+)</name>
        <dbReference type="ChEBI" id="CHEBI:18420"/>
    </cofactor>
    <text evidence="8">Binds 1 Mg(2+) ion.</text>
</comment>
<dbReference type="PRINTS" id="PR00113">
    <property type="entry name" value="ALKPHPHTASE"/>
</dbReference>
<dbReference type="Gene3D" id="1.10.60.40">
    <property type="match status" value="1"/>
</dbReference>
<keyword evidence="6 8" id="KW-0460">Magnesium</keyword>
<name>A0A1H3RLI5_9BACI</name>
<keyword evidence="5 8" id="KW-0862">Zinc</keyword>
<evidence type="ECO:0000256" key="3">
    <source>
        <dbReference type="ARBA" id="ARBA00022723"/>
    </source>
</evidence>
<evidence type="ECO:0000256" key="6">
    <source>
        <dbReference type="ARBA" id="ARBA00022842"/>
    </source>
</evidence>
<dbReference type="GO" id="GO:0046872">
    <property type="term" value="F:metal ion binding"/>
    <property type="evidence" value="ECO:0007669"/>
    <property type="project" value="UniProtKB-KW"/>
</dbReference>
<evidence type="ECO:0000256" key="1">
    <source>
        <dbReference type="ARBA" id="ARBA00005984"/>
    </source>
</evidence>
<evidence type="ECO:0000256" key="4">
    <source>
        <dbReference type="ARBA" id="ARBA00022801"/>
    </source>
</evidence>
<keyword evidence="4" id="KW-0378">Hydrolase</keyword>
<feature type="binding site" evidence="8">
    <location>
        <position position="268"/>
    </location>
    <ligand>
        <name>Zn(2+)</name>
        <dbReference type="ChEBI" id="CHEBI:29105"/>
        <label>2</label>
    </ligand>
</feature>
<dbReference type="SMART" id="SM00098">
    <property type="entry name" value="alkPPc"/>
    <property type="match status" value="1"/>
</dbReference>
<evidence type="ECO:0000256" key="5">
    <source>
        <dbReference type="ARBA" id="ARBA00022833"/>
    </source>
</evidence>
<accession>A0A1H3RLI5</accession>
<dbReference type="CDD" id="cd16012">
    <property type="entry name" value="ALP"/>
    <property type="match status" value="1"/>
</dbReference>
<dbReference type="Gene3D" id="3.40.720.10">
    <property type="entry name" value="Alkaline Phosphatase, subunit A"/>
    <property type="match status" value="1"/>
</dbReference>
<evidence type="ECO:0000256" key="9">
    <source>
        <dbReference type="RuleBase" id="RU003946"/>
    </source>
</evidence>
<feature type="binding site" evidence="8">
    <location>
        <position position="306"/>
    </location>
    <ligand>
        <name>Zn(2+)</name>
        <dbReference type="ChEBI" id="CHEBI:29105"/>
        <label>2</label>
    </ligand>
</feature>
<proteinExistence type="inferred from homology"/>
<evidence type="ECO:0000313" key="10">
    <source>
        <dbReference type="EMBL" id="SDZ25779.1"/>
    </source>
</evidence>
<protein>
    <submittedName>
        <fullName evidence="10">Alkaline phosphatase</fullName>
    </submittedName>
</protein>
<organism evidence="10 11">
    <name type="scientific">Evansella caseinilytica</name>
    <dbReference type="NCBI Taxonomy" id="1503961"/>
    <lineage>
        <taxon>Bacteria</taxon>
        <taxon>Bacillati</taxon>
        <taxon>Bacillota</taxon>
        <taxon>Bacilli</taxon>
        <taxon>Bacillales</taxon>
        <taxon>Bacillaceae</taxon>
        <taxon>Evansella</taxon>
    </lineage>
</organism>
<keyword evidence="2" id="KW-0597">Phosphoprotein</keyword>
<keyword evidence="3 8" id="KW-0479">Metal-binding</keyword>
<dbReference type="STRING" id="1503961.SAMN05421736_108132"/>
<dbReference type="Proteomes" id="UP000198935">
    <property type="component" value="Unassembled WGS sequence"/>
</dbReference>
<evidence type="ECO:0000256" key="2">
    <source>
        <dbReference type="ARBA" id="ARBA00022553"/>
    </source>
</evidence>
<feature type="binding site" evidence="8">
    <location>
        <position position="36"/>
    </location>
    <ligand>
        <name>Zn(2+)</name>
        <dbReference type="ChEBI" id="CHEBI:29105"/>
        <label>2</label>
    </ligand>
</feature>
<dbReference type="AlphaFoldDB" id="A0A1H3RLI5"/>
<feature type="binding site" evidence="8">
    <location>
        <position position="264"/>
    </location>
    <ligand>
        <name>Zn(2+)</name>
        <dbReference type="ChEBI" id="CHEBI:29105"/>
        <label>2</label>
    </ligand>
</feature>
<feature type="active site" description="Phosphoserine intermediate" evidence="7">
    <location>
        <position position="85"/>
    </location>
</feature>
<comment type="cofactor">
    <cofactor evidence="8">
        <name>Zn(2+)</name>
        <dbReference type="ChEBI" id="CHEBI:29105"/>
    </cofactor>
    <text evidence="8">Binds 2 Zn(2+) ions.</text>
</comment>
<reference evidence="11" key="1">
    <citation type="submission" date="2016-10" db="EMBL/GenBank/DDBJ databases">
        <authorList>
            <person name="Varghese N."/>
            <person name="Submissions S."/>
        </authorList>
    </citation>
    <scope>NUCLEOTIDE SEQUENCE [LARGE SCALE GENOMIC DNA]</scope>
    <source>
        <strain evidence="11">SP</strain>
    </source>
</reference>
<dbReference type="PANTHER" id="PTHR11596:SF5">
    <property type="entry name" value="ALKALINE PHOSPHATASE"/>
    <property type="match status" value="1"/>
</dbReference>
<dbReference type="EMBL" id="FNPI01000008">
    <property type="protein sequence ID" value="SDZ25779.1"/>
    <property type="molecule type" value="Genomic_DNA"/>
</dbReference>
<evidence type="ECO:0000313" key="11">
    <source>
        <dbReference type="Proteomes" id="UP000198935"/>
    </source>
</evidence>
<dbReference type="PROSITE" id="PS00123">
    <property type="entry name" value="ALKALINE_PHOSPHATASE"/>
    <property type="match status" value="1"/>
</dbReference>
<dbReference type="InterPro" id="IPR001952">
    <property type="entry name" value="Alkaline_phosphatase"/>
</dbReference>
<dbReference type="GO" id="GO:0004035">
    <property type="term" value="F:alkaline phosphatase activity"/>
    <property type="evidence" value="ECO:0007669"/>
    <property type="project" value="TreeGrafter"/>
</dbReference>
<evidence type="ECO:0000256" key="7">
    <source>
        <dbReference type="PIRSR" id="PIRSR601952-1"/>
    </source>
</evidence>
<feature type="binding site" evidence="8">
    <location>
        <position position="36"/>
    </location>
    <ligand>
        <name>Mg(2+)</name>
        <dbReference type="ChEBI" id="CHEBI:18420"/>
    </ligand>
</feature>
<feature type="binding site" evidence="8">
    <location>
        <position position="138"/>
    </location>
    <ligand>
        <name>Mg(2+)</name>
        <dbReference type="ChEBI" id="CHEBI:18420"/>
    </ligand>
</feature>